<evidence type="ECO:0000313" key="2">
    <source>
        <dbReference type="EMBL" id="VDN30071.1"/>
    </source>
</evidence>
<gene>
    <name evidence="2" type="ORF">DILT_LOCUS15475</name>
</gene>
<name>A0A3P7NG16_DIBLA</name>
<evidence type="ECO:0000256" key="1">
    <source>
        <dbReference type="SAM" id="MobiDB-lite"/>
    </source>
</evidence>
<evidence type="ECO:0000313" key="3">
    <source>
        <dbReference type="Proteomes" id="UP000281553"/>
    </source>
</evidence>
<proteinExistence type="predicted"/>
<dbReference type="AlphaFoldDB" id="A0A3P7NG16"/>
<organism evidence="2 3">
    <name type="scientific">Dibothriocephalus latus</name>
    <name type="common">Fish tapeworm</name>
    <name type="synonym">Diphyllobothrium latum</name>
    <dbReference type="NCBI Taxonomy" id="60516"/>
    <lineage>
        <taxon>Eukaryota</taxon>
        <taxon>Metazoa</taxon>
        <taxon>Spiralia</taxon>
        <taxon>Lophotrochozoa</taxon>
        <taxon>Platyhelminthes</taxon>
        <taxon>Cestoda</taxon>
        <taxon>Eucestoda</taxon>
        <taxon>Diphyllobothriidea</taxon>
        <taxon>Diphyllobothriidae</taxon>
        <taxon>Dibothriocephalus</taxon>
    </lineage>
</organism>
<dbReference type="Proteomes" id="UP000281553">
    <property type="component" value="Unassembled WGS sequence"/>
</dbReference>
<keyword evidence="3" id="KW-1185">Reference proteome</keyword>
<reference evidence="2 3" key="1">
    <citation type="submission" date="2018-11" db="EMBL/GenBank/DDBJ databases">
        <authorList>
            <consortium name="Pathogen Informatics"/>
        </authorList>
    </citation>
    <scope>NUCLEOTIDE SEQUENCE [LARGE SCALE GENOMIC DNA]</scope>
</reference>
<sequence>MHGQEYGTTAATMQQLLPNGGPGDLYSSGGNDLLDKFNCISLQDSGGAGGVAGGSFVYPMRPDSGIPSHQSNEAVLHNQWHLPNNINVGLKVG</sequence>
<feature type="compositionally biased region" description="Polar residues" evidence="1">
    <location>
        <begin position="1"/>
        <end position="17"/>
    </location>
</feature>
<feature type="region of interest" description="Disordered" evidence="1">
    <location>
        <begin position="1"/>
        <end position="25"/>
    </location>
</feature>
<dbReference type="EMBL" id="UYRU01079412">
    <property type="protein sequence ID" value="VDN30071.1"/>
    <property type="molecule type" value="Genomic_DNA"/>
</dbReference>
<protein>
    <submittedName>
        <fullName evidence="2">Uncharacterized protein</fullName>
    </submittedName>
</protein>
<accession>A0A3P7NG16</accession>